<organism evidence="2 3">
    <name type="scientific">Candidatus Cryptobacteroides avicola</name>
    <dbReference type="NCBI Taxonomy" id="2840757"/>
    <lineage>
        <taxon>Bacteria</taxon>
        <taxon>Pseudomonadati</taxon>
        <taxon>Bacteroidota</taxon>
        <taxon>Bacteroidia</taxon>
        <taxon>Bacteroidales</taxon>
        <taxon>Candidatus Cryptobacteroides</taxon>
    </lineage>
</organism>
<accession>A0A940DT69</accession>
<name>A0A940DT69_9BACT</name>
<dbReference type="SUPFAM" id="SSF50891">
    <property type="entry name" value="Cyclophilin-like"/>
    <property type="match status" value="1"/>
</dbReference>
<dbReference type="Gene3D" id="2.40.100.20">
    <property type="match status" value="1"/>
</dbReference>
<dbReference type="EMBL" id="JADILV010000079">
    <property type="protein sequence ID" value="MBO8484602.1"/>
    <property type="molecule type" value="Genomic_DNA"/>
</dbReference>
<reference evidence="2" key="1">
    <citation type="submission" date="2020-10" db="EMBL/GenBank/DDBJ databases">
        <authorList>
            <person name="Gilroy R."/>
        </authorList>
    </citation>
    <scope>NUCLEOTIDE SEQUENCE</scope>
    <source>
        <strain evidence="2">G3-8215</strain>
    </source>
</reference>
<dbReference type="AlphaFoldDB" id="A0A940DT69"/>
<dbReference type="Pfam" id="PF18050">
    <property type="entry name" value="Cyclophil_like2"/>
    <property type="match status" value="1"/>
</dbReference>
<sequence length="190" mass="20497">MLLAILMIATACSGSSGIGTSERDAATLVPDAVFEESLLLTSSTLGSMATRIPEWLESLGASSEEPDTPDAVSLNINIIVGEQTITATLEDNGAARDFLSRLPLEVTLEDYNNGTEKIFYPDPELSLNDTPRGCAPIAGDITIYEPWGNVAIFCRDWSESSSLIKIGHIDDNGINLLQGTESMNVRFERQ</sequence>
<feature type="domain" description="Cyclophilin-like" evidence="1">
    <location>
        <begin position="78"/>
        <end position="188"/>
    </location>
</feature>
<dbReference type="InterPro" id="IPR041183">
    <property type="entry name" value="Cyclophilin-like"/>
</dbReference>
<dbReference type="Proteomes" id="UP000725002">
    <property type="component" value="Unassembled WGS sequence"/>
</dbReference>
<protein>
    <submittedName>
        <fullName evidence="2">Flavodoxin</fullName>
    </submittedName>
</protein>
<evidence type="ECO:0000313" key="2">
    <source>
        <dbReference type="EMBL" id="MBO8484602.1"/>
    </source>
</evidence>
<gene>
    <name evidence="2" type="ORF">IAB75_10925</name>
</gene>
<dbReference type="InterPro" id="IPR029000">
    <property type="entry name" value="Cyclophilin-like_dom_sf"/>
</dbReference>
<comment type="caution">
    <text evidence="2">The sequence shown here is derived from an EMBL/GenBank/DDBJ whole genome shotgun (WGS) entry which is preliminary data.</text>
</comment>
<reference evidence="2" key="2">
    <citation type="journal article" date="2021" name="PeerJ">
        <title>Extensive microbial diversity within the chicken gut microbiome revealed by metagenomics and culture.</title>
        <authorList>
            <person name="Gilroy R."/>
            <person name="Ravi A."/>
            <person name="Getino M."/>
            <person name="Pursley I."/>
            <person name="Horton D.L."/>
            <person name="Alikhan N.F."/>
            <person name="Baker D."/>
            <person name="Gharbi K."/>
            <person name="Hall N."/>
            <person name="Watson M."/>
            <person name="Adriaenssens E.M."/>
            <person name="Foster-Nyarko E."/>
            <person name="Jarju S."/>
            <person name="Secka A."/>
            <person name="Antonio M."/>
            <person name="Oren A."/>
            <person name="Chaudhuri R.R."/>
            <person name="La Ragione R."/>
            <person name="Hildebrand F."/>
            <person name="Pallen M.J."/>
        </authorList>
    </citation>
    <scope>NUCLEOTIDE SEQUENCE</scope>
    <source>
        <strain evidence="2">G3-8215</strain>
    </source>
</reference>
<proteinExistence type="predicted"/>
<evidence type="ECO:0000259" key="1">
    <source>
        <dbReference type="Pfam" id="PF18050"/>
    </source>
</evidence>
<evidence type="ECO:0000313" key="3">
    <source>
        <dbReference type="Proteomes" id="UP000725002"/>
    </source>
</evidence>